<comment type="caution">
    <text evidence="6">The sequence shown here is derived from an EMBL/GenBank/DDBJ whole genome shotgun (WGS) entry which is preliminary data.</text>
</comment>
<dbReference type="PROSITE" id="PS51635">
    <property type="entry name" value="PNPLA"/>
    <property type="match status" value="1"/>
</dbReference>
<gene>
    <name evidence="6" type="ORF">GJV26_00845</name>
</gene>
<evidence type="ECO:0000259" key="5">
    <source>
        <dbReference type="PROSITE" id="PS51635"/>
    </source>
</evidence>
<keyword evidence="1 4" id="KW-0378">Hydrolase</keyword>
<dbReference type="EMBL" id="WNWM01000002">
    <property type="protein sequence ID" value="MUI11045.1"/>
    <property type="molecule type" value="Genomic_DNA"/>
</dbReference>
<dbReference type="Pfam" id="PF01734">
    <property type="entry name" value="Patatin"/>
    <property type="match status" value="1"/>
</dbReference>
<feature type="short sequence motif" description="GXGXXG" evidence="4">
    <location>
        <begin position="29"/>
        <end position="34"/>
    </location>
</feature>
<feature type="short sequence motif" description="GXSXG" evidence="4">
    <location>
        <begin position="57"/>
        <end position="61"/>
    </location>
</feature>
<protein>
    <submittedName>
        <fullName evidence="6">Patatin-like phospholipase family protein</fullName>
    </submittedName>
</protein>
<dbReference type="SUPFAM" id="SSF52151">
    <property type="entry name" value="FabD/lysophospholipase-like"/>
    <property type="match status" value="1"/>
</dbReference>
<dbReference type="OrthoDB" id="9770965at2"/>
<organism evidence="6 7">
    <name type="scientific">Pseudoduganella dura</name>
    <dbReference type="NCBI Taxonomy" id="321982"/>
    <lineage>
        <taxon>Bacteria</taxon>
        <taxon>Pseudomonadati</taxon>
        <taxon>Pseudomonadota</taxon>
        <taxon>Betaproteobacteria</taxon>
        <taxon>Burkholderiales</taxon>
        <taxon>Oxalobacteraceae</taxon>
        <taxon>Telluria group</taxon>
        <taxon>Pseudoduganella</taxon>
    </lineage>
</organism>
<dbReference type="PANTHER" id="PTHR14226">
    <property type="entry name" value="NEUROPATHY TARGET ESTERASE/SWISS CHEESE D.MELANOGASTER"/>
    <property type="match status" value="1"/>
</dbReference>
<proteinExistence type="predicted"/>
<reference evidence="6 7" key="1">
    <citation type="submission" date="2019-11" db="EMBL/GenBank/DDBJ databases">
        <title>Draft Genome Sequences of Six Type Strains of the Genus Massilia.</title>
        <authorList>
            <person name="Miess H."/>
            <person name="Frediansyah A."/>
            <person name="Goeker M."/>
            <person name="Gross H."/>
        </authorList>
    </citation>
    <scope>NUCLEOTIDE SEQUENCE [LARGE SCALE GENOMIC DNA]</scope>
    <source>
        <strain evidence="6 7">DSM 17513</strain>
    </source>
</reference>
<dbReference type="GO" id="GO:0016042">
    <property type="term" value="P:lipid catabolic process"/>
    <property type="evidence" value="ECO:0007669"/>
    <property type="project" value="UniProtKB-UniRule"/>
</dbReference>
<feature type="domain" description="PNPLA" evidence="5">
    <location>
        <begin position="25"/>
        <end position="225"/>
    </location>
</feature>
<keyword evidence="3 4" id="KW-0443">Lipid metabolism</keyword>
<evidence type="ECO:0000256" key="3">
    <source>
        <dbReference type="ARBA" id="ARBA00023098"/>
    </source>
</evidence>
<dbReference type="InterPro" id="IPR016035">
    <property type="entry name" value="Acyl_Trfase/lysoPLipase"/>
</dbReference>
<dbReference type="Proteomes" id="UP000431684">
    <property type="component" value="Unassembled WGS sequence"/>
</dbReference>
<name>A0A6I3XH18_9BURK</name>
<evidence type="ECO:0000256" key="2">
    <source>
        <dbReference type="ARBA" id="ARBA00022963"/>
    </source>
</evidence>
<evidence type="ECO:0000256" key="4">
    <source>
        <dbReference type="PROSITE-ProRule" id="PRU01161"/>
    </source>
</evidence>
<feature type="active site" description="Nucleophile" evidence="4">
    <location>
        <position position="59"/>
    </location>
</feature>
<evidence type="ECO:0000313" key="7">
    <source>
        <dbReference type="Proteomes" id="UP000431684"/>
    </source>
</evidence>
<dbReference type="PANTHER" id="PTHR14226:SF78">
    <property type="entry name" value="SLR0060 PROTEIN"/>
    <property type="match status" value="1"/>
</dbReference>
<evidence type="ECO:0000313" key="6">
    <source>
        <dbReference type="EMBL" id="MUI11045.1"/>
    </source>
</evidence>
<dbReference type="AlphaFoldDB" id="A0A6I3XH18"/>
<comment type="caution">
    <text evidence="4">Lacks conserved residue(s) required for the propagation of feature annotation.</text>
</comment>
<dbReference type="Gene3D" id="3.40.1090.10">
    <property type="entry name" value="Cytosolic phospholipase A2 catalytic domain"/>
    <property type="match status" value="2"/>
</dbReference>
<evidence type="ECO:0000256" key="1">
    <source>
        <dbReference type="ARBA" id="ARBA00022801"/>
    </source>
</evidence>
<feature type="active site" description="Proton acceptor" evidence="4">
    <location>
        <position position="212"/>
    </location>
</feature>
<dbReference type="InterPro" id="IPR002641">
    <property type="entry name" value="PNPLA_dom"/>
</dbReference>
<sequence>MWPLSAVPTTGESILLITTPKTVSLALQGGGTYGAFTWGVLDRLLDEEHLAIDSLTGSSAGAINAVVTADGFAYGGGRRGAQAALRKFWTTLGKVSLMSPLQRSPVDRITGSWAMDYTPAYHLMEMMGAIMGPVTNAPLTINPLKQFLSTMVDFKRVRGCEEFELFIGATNVRTGTGKIFKRRELDVQKVLASACLPSVFAGVEVDGELYWDGSYVANPPLFPLLERPARDVIVVQINPIARKDLPRSQADISNRSNEIAFNIAFVREISSLYHSQRLAEEERAARVAVNPTRLHLISGLDVLSSSGLSSKFNSEMGFLEKLHGDGVAAAEQWLREHGDSLGHRSTLDPAWVFAPDLMA</sequence>
<accession>A0A6I3XH18</accession>
<dbReference type="InterPro" id="IPR050301">
    <property type="entry name" value="NTE"/>
</dbReference>
<keyword evidence="7" id="KW-1185">Reference proteome</keyword>
<keyword evidence="2 4" id="KW-0442">Lipid degradation</keyword>
<dbReference type="GO" id="GO:0016787">
    <property type="term" value="F:hydrolase activity"/>
    <property type="evidence" value="ECO:0007669"/>
    <property type="project" value="UniProtKB-UniRule"/>
</dbReference>